<dbReference type="Proteomes" id="UP000594014">
    <property type="component" value="Chromosome"/>
</dbReference>
<sequence>MSNKELFERYRETGSKELRNEIVERYLYIVDILIKKYLNKGVEYEDLYQVGSMALVFAVERYDASKGFEFTSFATPTIIGEIKRYFRDKGWAVKVPRRLKEISAQISPAKEFLYGKLNRVPTVSELAQHLGYSEEDILEAMEGGQAYSTYSLNQTFDEGGEEGEGAVLEKYTGREEHGYKSFENAELIKSVLMELSDKEQDIFKRRFFKNETQQDIAQEMGVSQMTISRLEKKIREKFKTAVRA</sequence>
<reference evidence="1" key="1">
    <citation type="submission" date="2019-08" db="EMBL/GenBank/DDBJ databases">
        <title>Genome sequence of Clostridiales bacterium MT110.</title>
        <authorList>
            <person name="Cao J."/>
        </authorList>
    </citation>
    <scope>NUCLEOTIDE SEQUENCE</scope>
    <source>
        <strain evidence="1">MT110</strain>
    </source>
</reference>
<protein>
    <submittedName>
        <fullName evidence="1">SigB/SigF/SigG family RNA polymerase sigma factor</fullName>
    </submittedName>
</protein>
<gene>
    <name evidence="1" type="ORF">FRZ06_16405</name>
</gene>
<name>A0ACD1AI89_9FIRM</name>
<organism evidence="1 2">
    <name type="scientific">Anoxybacterium hadale</name>
    <dbReference type="NCBI Taxonomy" id="3408580"/>
    <lineage>
        <taxon>Bacteria</taxon>
        <taxon>Bacillati</taxon>
        <taxon>Bacillota</taxon>
        <taxon>Clostridia</taxon>
        <taxon>Peptostreptococcales</taxon>
        <taxon>Anaerovoracaceae</taxon>
        <taxon>Anoxybacterium</taxon>
    </lineage>
</organism>
<evidence type="ECO:0000313" key="1">
    <source>
        <dbReference type="EMBL" id="QOX65979.1"/>
    </source>
</evidence>
<accession>A0ACD1AI89</accession>
<dbReference type="EMBL" id="CP042469">
    <property type="protein sequence ID" value="QOX65979.1"/>
    <property type="molecule type" value="Genomic_DNA"/>
</dbReference>
<proteinExistence type="predicted"/>
<evidence type="ECO:0000313" key="2">
    <source>
        <dbReference type="Proteomes" id="UP000594014"/>
    </source>
</evidence>
<keyword evidence="2" id="KW-1185">Reference proteome</keyword>